<proteinExistence type="predicted"/>
<reference evidence="2" key="1">
    <citation type="journal article" date="2022" name="bioRxiv">
        <title>Sequencing and chromosome-scale assembly of the giantPleurodeles waltlgenome.</title>
        <authorList>
            <person name="Brown T."/>
            <person name="Elewa A."/>
            <person name="Iarovenko S."/>
            <person name="Subramanian E."/>
            <person name="Araus A.J."/>
            <person name="Petzold A."/>
            <person name="Susuki M."/>
            <person name="Suzuki K.-i.T."/>
            <person name="Hayashi T."/>
            <person name="Toyoda A."/>
            <person name="Oliveira C."/>
            <person name="Osipova E."/>
            <person name="Leigh N.D."/>
            <person name="Simon A."/>
            <person name="Yun M.H."/>
        </authorList>
    </citation>
    <scope>NUCLEOTIDE SEQUENCE</scope>
    <source>
        <strain evidence="2">20211129_DDA</strain>
        <tissue evidence="2">Liver</tissue>
    </source>
</reference>
<dbReference type="Proteomes" id="UP001066276">
    <property type="component" value="Chromosome 2_1"/>
</dbReference>
<evidence type="ECO:0000313" key="3">
    <source>
        <dbReference type="Proteomes" id="UP001066276"/>
    </source>
</evidence>
<accession>A0AAV7VER4</accession>
<name>A0AAV7VER4_PLEWA</name>
<protein>
    <submittedName>
        <fullName evidence="2">Uncharacterized protein</fullName>
    </submittedName>
</protein>
<keyword evidence="3" id="KW-1185">Reference proteome</keyword>
<organism evidence="2 3">
    <name type="scientific">Pleurodeles waltl</name>
    <name type="common">Iberian ribbed newt</name>
    <dbReference type="NCBI Taxonomy" id="8319"/>
    <lineage>
        <taxon>Eukaryota</taxon>
        <taxon>Metazoa</taxon>
        <taxon>Chordata</taxon>
        <taxon>Craniata</taxon>
        <taxon>Vertebrata</taxon>
        <taxon>Euteleostomi</taxon>
        <taxon>Amphibia</taxon>
        <taxon>Batrachia</taxon>
        <taxon>Caudata</taxon>
        <taxon>Salamandroidea</taxon>
        <taxon>Salamandridae</taxon>
        <taxon>Pleurodelinae</taxon>
        <taxon>Pleurodeles</taxon>
    </lineage>
</organism>
<gene>
    <name evidence="2" type="ORF">NDU88_003639</name>
</gene>
<comment type="caution">
    <text evidence="2">The sequence shown here is derived from an EMBL/GenBank/DDBJ whole genome shotgun (WGS) entry which is preliminary data.</text>
</comment>
<dbReference type="AlphaFoldDB" id="A0AAV7VER4"/>
<feature type="region of interest" description="Disordered" evidence="1">
    <location>
        <begin position="73"/>
        <end position="96"/>
    </location>
</feature>
<dbReference type="EMBL" id="JANPWB010000003">
    <property type="protein sequence ID" value="KAJ1199807.1"/>
    <property type="molecule type" value="Genomic_DNA"/>
</dbReference>
<sequence length="96" mass="10501">MPGGQCAGERQSLLPRRCFLRSARGLRNDLVSQRVRRSGLRVSPFIRRVRRFGALGGQRHPIPDRGVLGFEFSAGGPEMPAPPGVASPRTRMLPAP</sequence>
<evidence type="ECO:0000256" key="1">
    <source>
        <dbReference type="SAM" id="MobiDB-lite"/>
    </source>
</evidence>
<evidence type="ECO:0000313" key="2">
    <source>
        <dbReference type="EMBL" id="KAJ1199807.1"/>
    </source>
</evidence>